<reference evidence="2 3" key="1">
    <citation type="submission" date="2020-08" db="EMBL/GenBank/DDBJ databases">
        <title>Genomic Encyclopedia of Type Strains, Phase III (KMG-III): the genomes of soil and plant-associated and newly described type strains.</title>
        <authorList>
            <person name="Whitman W."/>
        </authorList>
    </citation>
    <scope>NUCLEOTIDE SEQUENCE [LARGE SCALE GENOMIC DNA]</scope>
    <source>
        <strain evidence="2 3">CECT 8572</strain>
    </source>
</reference>
<evidence type="ECO:0000313" key="3">
    <source>
        <dbReference type="Proteomes" id="UP000576152"/>
    </source>
</evidence>
<accession>A0ABR6HM81</accession>
<feature type="chain" id="PRO_5046583082" description="Outer membrane protein beta-barrel domain-containing protein" evidence="1">
    <location>
        <begin position="16"/>
        <end position="233"/>
    </location>
</feature>
<comment type="caution">
    <text evidence="2">The sequence shown here is derived from an EMBL/GenBank/DDBJ whole genome shotgun (WGS) entry which is preliminary data.</text>
</comment>
<gene>
    <name evidence="2" type="ORF">FHS00_001247</name>
</gene>
<keyword evidence="3" id="KW-1185">Reference proteome</keyword>
<evidence type="ECO:0000313" key="2">
    <source>
        <dbReference type="EMBL" id="MBB3711676.1"/>
    </source>
</evidence>
<sequence>MTVGLLALAATGAQAQGFAGGTLAVETSALFEAGEIGHTSYSGGLQFDVGLGFGLALDLASYGFSGFGSDGSNATLHAIYGSGPWLGVDGLALGGFVGRDGFDEGDSEIYGLEVKGWLLGIETESYLARHDGEIGRVNLAGLNARYEFTPAIFAMGELGFADGEGELLRGALGGGYQIDGGPEIWGELGRIKDEDDAFGGDETYLAIGAEIGFGQLSGTTFGTRSLFNVVSGI</sequence>
<name>A0ABR6HM81_9RHOB</name>
<evidence type="ECO:0008006" key="4">
    <source>
        <dbReference type="Google" id="ProtNLM"/>
    </source>
</evidence>
<dbReference type="SUPFAM" id="SSF56935">
    <property type="entry name" value="Porins"/>
    <property type="match status" value="1"/>
</dbReference>
<keyword evidence="1" id="KW-0732">Signal</keyword>
<organism evidence="2 3">
    <name type="scientific">Limimaricola variabilis</name>
    <dbReference type="NCBI Taxonomy" id="1492771"/>
    <lineage>
        <taxon>Bacteria</taxon>
        <taxon>Pseudomonadati</taxon>
        <taxon>Pseudomonadota</taxon>
        <taxon>Alphaproteobacteria</taxon>
        <taxon>Rhodobacterales</taxon>
        <taxon>Paracoccaceae</taxon>
        <taxon>Limimaricola</taxon>
    </lineage>
</organism>
<protein>
    <recommendedName>
        <fullName evidence="4">Outer membrane protein beta-barrel domain-containing protein</fullName>
    </recommendedName>
</protein>
<dbReference type="EMBL" id="JACIBX010000003">
    <property type="protein sequence ID" value="MBB3711676.1"/>
    <property type="molecule type" value="Genomic_DNA"/>
</dbReference>
<proteinExistence type="predicted"/>
<dbReference type="RefSeq" id="WP_183470922.1">
    <property type="nucleotide sequence ID" value="NZ_JACIBX010000003.1"/>
</dbReference>
<feature type="signal peptide" evidence="1">
    <location>
        <begin position="1"/>
        <end position="15"/>
    </location>
</feature>
<evidence type="ECO:0000256" key="1">
    <source>
        <dbReference type="SAM" id="SignalP"/>
    </source>
</evidence>
<dbReference type="Proteomes" id="UP000576152">
    <property type="component" value="Unassembled WGS sequence"/>
</dbReference>